<evidence type="ECO:0000259" key="5">
    <source>
        <dbReference type="SMART" id="SM00937"/>
    </source>
</evidence>
<dbReference type="Proteomes" id="UP000178092">
    <property type="component" value="Unassembled WGS sequence"/>
</dbReference>
<keyword evidence="3" id="KW-0648">Protein biosynthesis</keyword>
<evidence type="ECO:0000256" key="3">
    <source>
        <dbReference type="ARBA" id="ARBA00022917"/>
    </source>
</evidence>
<keyword evidence="2" id="KW-0488">Methylation</keyword>
<gene>
    <name evidence="6" type="ORF">A3C04_02735</name>
</gene>
<comment type="similarity">
    <text evidence="1">Belongs to the prokaryotic/mitochondrial release factor family.</text>
</comment>
<dbReference type="AlphaFoldDB" id="A0A1G2QZD2"/>
<dbReference type="InterPro" id="IPR005139">
    <property type="entry name" value="PCRF"/>
</dbReference>
<accession>A0A1G2QZD2</accession>
<evidence type="ECO:0000256" key="4">
    <source>
        <dbReference type="SAM" id="MobiDB-lite"/>
    </source>
</evidence>
<proteinExistence type="inferred from homology"/>
<dbReference type="InterPro" id="IPR000352">
    <property type="entry name" value="Pep_chain_release_fac_I"/>
</dbReference>
<protein>
    <submittedName>
        <fullName evidence="6">Peptide chain release factor 1</fullName>
    </submittedName>
</protein>
<dbReference type="EMBL" id="MHTV01000044">
    <property type="protein sequence ID" value="OHA65489.1"/>
    <property type="molecule type" value="Genomic_DNA"/>
</dbReference>
<dbReference type="Pfam" id="PF03462">
    <property type="entry name" value="PCRF"/>
    <property type="match status" value="1"/>
</dbReference>
<dbReference type="SUPFAM" id="SSF75620">
    <property type="entry name" value="Release factor"/>
    <property type="match status" value="1"/>
</dbReference>
<evidence type="ECO:0000256" key="1">
    <source>
        <dbReference type="ARBA" id="ARBA00010835"/>
    </source>
</evidence>
<dbReference type="PANTHER" id="PTHR43804:SF7">
    <property type="entry name" value="LD18447P"/>
    <property type="match status" value="1"/>
</dbReference>
<evidence type="ECO:0000256" key="2">
    <source>
        <dbReference type="ARBA" id="ARBA00022481"/>
    </source>
</evidence>
<organism evidence="6 7">
    <name type="scientific">Candidatus Wildermuthbacteria bacterium RIFCSPHIGHO2_02_FULL_45_25</name>
    <dbReference type="NCBI Taxonomy" id="1802450"/>
    <lineage>
        <taxon>Bacteria</taxon>
        <taxon>Candidatus Wildermuthiibacteriota</taxon>
    </lineage>
</organism>
<dbReference type="InterPro" id="IPR045853">
    <property type="entry name" value="Pep_chain_release_fac_I_sf"/>
</dbReference>
<feature type="domain" description="Peptide chain release factor" evidence="5">
    <location>
        <begin position="61"/>
        <end position="175"/>
    </location>
</feature>
<dbReference type="SMART" id="SM00937">
    <property type="entry name" value="PCRF"/>
    <property type="match status" value="1"/>
</dbReference>
<sequence>MDMELLKKEYEELTQKLADPEIISRWEEFQEISKRRGYIEKIIKKQEETLALQKQLAENNQILSSHEDEELSIIAQQELQTIHESIKKAEKELERLLKQQQEDTPAGIVMEIRSGTGGDEASLFARNLYDMYSKYAAAKGWKQTLVDISDTDIRGLREVSFMIEGEDVFEKLRREGGVHRVQRIPETEKAGRIHTSTASVAVLPKPNKTKIDINPSELEIEAYNASGPGGQNVNKRKTAIRVLHKPTGLIVTSQASRNQQQNREFAIQLLQMKLNQQKRDQEETRLSSERRSQIGGAMRAEKIRTYNFPQDRVTDHRIQQTWHGIEKIMEGNLDEITGALENLKDFELQNA</sequence>
<dbReference type="Gene3D" id="3.30.70.1660">
    <property type="match status" value="1"/>
</dbReference>
<evidence type="ECO:0000313" key="7">
    <source>
        <dbReference type="Proteomes" id="UP000178092"/>
    </source>
</evidence>
<dbReference type="Gene3D" id="6.10.140.1950">
    <property type="match status" value="1"/>
</dbReference>
<dbReference type="GO" id="GO:0003747">
    <property type="term" value="F:translation release factor activity"/>
    <property type="evidence" value="ECO:0007669"/>
    <property type="project" value="InterPro"/>
</dbReference>
<dbReference type="Gene3D" id="3.30.160.20">
    <property type="match status" value="1"/>
</dbReference>
<dbReference type="InterPro" id="IPR050057">
    <property type="entry name" value="Prokaryotic/Mito_RF"/>
</dbReference>
<name>A0A1G2QZD2_9BACT</name>
<dbReference type="GO" id="GO:0005737">
    <property type="term" value="C:cytoplasm"/>
    <property type="evidence" value="ECO:0007669"/>
    <property type="project" value="UniProtKB-ARBA"/>
</dbReference>
<feature type="compositionally biased region" description="Basic and acidic residues" evidence="4">
    <location>
        <begin position="277"/>
        <end position="292"/>
    </location>
</feature>
<evidence type="ECO:0000313" key="6">
    <source>
        <dbReference type="EMBL" id="OHA65489.1"/>
    </source>
</evidence>
<dbReference type="Pfam" id="PF00472">
    <property type="entry name" value="RF-1"/>
    <property type="match status" value="1"/>
</dbReference>
<feature type="region of interest" description="Disordered" evidence="4">
    <location>
        <begin position="276"/>
        <end position="296"/>
    </location>
</feature>
<dbReference type="PANTHER" id="PTHR43804">
    <property type="entry name" value="LD18447P"/>
    <property type="match status" value="1"/>
</dbReference>
<reference evidence="6 7" key="1">
    <citation type="journal article" date="2016" name="Nat. Commun.">
        <title>Thousands of microbial genomes shed light on interconnected biogeochemical processes in an aquifer system.</title>
        <authorList>
            <person name="Anantharaman K."/>
            <person name="Brown C.T."/>
            <person name="Hug L.A."/>
            <person name="Sharon I."/>
            <person name="Castelle C.J."/>
            <person name="Probst A.J."/>
            <person name="Thomas B.C."/>
            <person name="Singh A."/>
            <person name="Wilkins M.J."/>
            <person name="Karaoz U."/>
            <person name="Brodie E.L."/>
            <person name="Williams K.H."/>
            <person name="Hubbard S.S."/>
            <person name="Banfield J.F."/>
        </authorList>
    </citation>
    <scope>NUCLEOTIDE SEQUENCE [LARGE SCALE GENOMIC DNA]</scope>
</reference>
<comment type="caution">
    <text evidence="6">The sequence shown here is derived from an EMBL/GenBank/DDBJ whole genome shotgun (WGS) entry which is preliminary data.</text>
</comment>